<dbReference type="Gene3D" id="3.40.525.10">
    <property type="entry name" value="CRAL-TRIO lipid binding domain"/>
    <property type="match status" value="1"/>
</dbReference>
<feature type="domain" description="CRAL-TRIO" evidence="2">
    <location>
        <begin position="181"/>
        <end position="293"/>
    </location>
</feature>
<evidence type="ECO:0000313" key="3">
    <source>
        <dbReference type="EMBL" id="KOB75034.1"/>
    </source>
</evidence>
<comment type="caution">
    <text evidence="3">The sequence shown here is derived from an EMBL/GenBank/DDBJ whole genome shotgun (WGS) entry which is preliminary data.</text>
</comment>
<evidence type="ECO:0000313" key="4">
    <source>
        <dbReference type="Proteomes" id="UP000037510"/>
    </source>
</evidence>
<dbReference type="CDD" id="cd00170">
    <property type="entry name" value="SEC14"/>
    <property type="match status" value="1"/>
</dbReference>
<dbReference type="InterPro" id="IPR036865">
    <property type="entry name" value="CRAL-TRIO_dom_sf"/>
</dbReference>
<dbReference type="AlphaFoldDB" id="A0A0L7LI44"/>
<reference evidence="3 4" key="1">
    <citation type="journal article" date="2015" name="Genome Biol. Evol.">
        <title>The genome of winter moth (Operophtera brumata) provides a genomic perspective on sexual dimorphism and phenology.</title>
        <authorList>
            <person name="Derks M.F."/>
            <person name="Smit S."/>
            <person name="Salis L."/>
            <person name="Schijlen E."/>
            <person name="Bossers A."/>
            <person name="Mateman C."/>
            <person name="Pijl A.S."/>
            <person name="de Ridder D."/>
            <person name="Groenen M.A."/>
            <person name="Visser M.E."/>
            <person name="Megens H.J."/>
        </authorList>
    </citation>
    <scope>NUCLEOTIDE SEQUENCE [LARGE SCALE GENOMIC DNA]</scope>
    <source>
        <strain evidence="3">WM2013NL</strain>
        <tissue evidence="3">Head and thorax</tissue>
    </source>
</reference>
<dbReference type="Proteomes" id="UP000037510">
    <property type="component" value="Unassembled WGS sequence"/>
</dbReference>
<accession>A0A0L7LI44</accession>
<gene>
    <name evidence="3" type="ORF">OBRU01_08122</name>
</gene>
<organism evidence="3 4">
    <name type="scientific">Operophtera brumata</name>
    <name type="common">Winter moth</name>
    <name type="synonym">Phalaena brumata</name>
    <dbReference type="NCBI Taxonomy" id="104452"/>
    <lineage>
        <taxon>Eukaryota</taxon>
        <taxon>Metazoa</taxon>
        <taxon>Ecdysozoa</taxon>
        <taxon>Arthropoda</taxon>
        <taxon>Hexapoda</taxon>
        <taxon>Insecta</taxon>
        <taxon>Pterygota</taxon>
        <taxon>Neoptera</taxon>
        <taxon>Endopterygota</taxon>
        <taxon>Lepidoptera</taxon>
        <taxon>Glossata</taxon>
        <taxon>Ditrysia</taxon>
        <taxon>Geometroidea</taxon>
        <taxon>Geometridae</taxon>
        <taxon>Larentiinae</taxon>
        <taxon>Operophtera</taxon>
    </lineage>
</organism>
<dbReference type="PANTHER" id="PTHR10174">
    <property type="entry name" value="ALPHA-TOCOPHEROL TRANSFER PROTEIN-RELATED"/>
    <property type="match status" value="1"/>
</dbReference>
<sequence length="330" mass="37380">MSVVIPFSVADEYKKHENVNPEEICRLREWIKTQPHLPHEHITEMDLVLAYHSCGFDTEQTKKGLDLNYTLRTILTFYQNRDIDNSLEQAFSSCDVVKAFVMILDLCLYEEGTVPGIAVLLNMDNVSLSHLSRVDLTVAQQAFVMILDLCLYEEGTVPGIAVLLNMDNVSLSHLSRVDLTVAQQAFVMILDLCLYEEGTVPGIAVLLNMDNVSLSHLSRVDLTVAQQFFYFLQEGMFVHLKEFHFINAPSFMDKLMSMFKPFMKEDMLRIVHSHQAGSNTVNEYLPITALPKDAEESRKTVNESARPGGPKTMSTFFPSLEGSFKKLEID</sequence>
<feature type="region of interest" description="Disordered" evidence="1">
    <location>
        <begin position="295"/>
        <end position="317"/>
    </location>
</feature>
<protein>
    <recommendedName>
        <fullName evidence="2">CRAL-TRIO domain-containing protein</fullName>
    </recommendedName>
</protein>
<evidence type="ECO:0000256" key="1">
    <source>
        <dbReference type="SAM" id="MobiDB-lite"/>
    </source>
</evidence>
<dbReference type="PANTHER" id="PTHR10174:SF130">
    <property type="entry name" value="ALPHA-TOCOPHEROL TRANSFER PROTEIN-LIKE"/>
    <property type="match status" value="1"/>
</dbReference>
<dbReference type="EMBL" id="JTDY01001042">
    <property type="protein sequence ID" value="KOB75034.1"/>
    <property type="molecule type" value="Genomic_DNA"/>
</dbReference>
<dbReference type="InterPro" id="IPR001251">
    <property type="entry name" value="CRAL-TRIO_dom"/>
</dbReference>
<name>A0A0L7LI44_OPEBR</name>
<proteinExistence type="predicted"/>
<keyword evidence="4" id="KW-1185">Reference proteome</keyword>
<dbReference type="Pfam" id="PF00650">
    <property type="entry name" value="CRAL_TRIO"/>
    <property type="match status" value="1"/>
</dbReference>
<dbReference type="SUPFAM" id="SSF52087">
    <property type="entry name" value="CRAL/TRIO domain"/>
    <property type="match status" value="2"/>
</dbReference>
<dbReference type="STRING" id="104452.A0A0L7LI44"/>
<dbReference type="GO" id="GO:0016020">
    <property type="term" value="C:membrane"/>
    <property type="evidence" value="ECO:0007669"/>
    <property type="project" value="TreeGrafter"/>
</dbReference>
<dbReference type="GO" id="GO:1902936">
    <property type="term" value="F:phosphatidylinositol bisphosphate binding"/>
    <property type="evidence" value="ECO:0007669"/>
    <property type="project" value="TreeGrafter"/>
</dbReference>
<evidence type="ECO:0000259" key="2">
    <source>
        <dbReference type="Pfam" id="PF00650"/>
    </source>
</evidence>